<gene>
    <name evidence="6" type="ORF">DFP72DRAFT_1074019</name>
</gene>
<accession>A0A8H6HKF1</accession>
<evidence type="ECO:0000256" key="2">
    <source>
        <dbReference type="ARBA" id="ARBA00022771"/>
    </source>
</evidence>
<dbReference type="OrthoDB" id="2915092at2759"/>
<dbReference type="Proteomes" id="UP000521943">
    <property type="component" value="Unassembled WGS sequence"/>
</dbReference>
<evidence type="ECO:0000259" key="5">
    <source>
        <dbReference type="PROSITE" id="PS50865"/>
    </source>
</evidence>
<dbReference type="SUPFAM" id="SSF144232">
    <property type="entry name" value="HIT/MYND zinc finger-like"/>
    <property type="match status" value="1"/>
</dbReference>
<dbReference type="PROSITE" id="PS50865">
    <property type="entry name" value="ZF_MYND_2"/>
    <property type="match status" value="1"/>
</dbReference>
<dbReference type="GO" id="GO:0008270">
    <property type="term" value="F:zinc ion binding"/>
    <property type="evidence" value="ECO:0007669"/>
    <property type="project" value="UniProtKB-KW"/>
</dbReference>
<name>A0A8H6HKF1_9AGAR</name>
<dbReference type="EMBL" id="JACGCI010000069">
    <property type="protein sequence ID" value="KAF6748665.1"/>
    <property type="molecule type" value="Genomic_DNA"/>
</dbReference>
<evidence type="ECO:0000313" key="7">
    <source>
        <dbReference type="Proteomes" id="UP000521943"/>
    </source>
</evidence>
<sequence>MDNNSGGLTQTESLAASLLDNAMSGLVSHLRELAHSYPYHHSDLRPVNAVMQFLRTPPLSFHALRFAPTNTTELQPVLRALASLEVIYRSGQVVEGSLECDDPTSIMLSTILEKNWASILSWLTYTLEYSERAMPAKLLSIPILTVAQFLSRFSRPAFSPAIMGEYLETIELAIRVWCREFNQGDDDAFINSACSMAEFFGNCLDMKGLAGAAVMAIFQNPNQGEAFLESYAIHITALDTESQSWIETMHLLEIQAWYIHLMKHLSETTSWSSVWRWSNRNGTIMAFSKSIHTLLRSPMLIERWRLAHVGDLIAMAEKDEEGIISKVVQLLRADLAPILYECLRTTEDRTSSKLMIRGFMRHLSAYLAYPRVSRAVTVSFSHHLNTTPKATPPSDPGWEHFWTTLKLSSISAAVREETYIFQCDNLNHLELHGRNGGTSGNDTARPRRVCSGCKTVFYCSNECQTEDWNALHRLECKSATVLLRTRRKRHQWFPWGSKGNLGAALVHLMSLMSLQGADLGPIDAVSILDWQLGAPDKPTYAYPRFNAMVSSTSHRSGTRLVEAAYRHGKECIHILATLQEGCFPGAFVFLHGVGMIRSVLLRDAIHPA</sequence>
<dbReference type="InterPro" id="IPR002893">
    <property type="entry name" value="Znf_MYND"/>
</dbReference>
<evidence type="ECO:0000256" key="3">
    <source>
        <dbReference type="ARBA" id="ARBA00022833"/>
    </source>
</evidence>
<keyword evidence="1" id="KW-0479">Metal-binding</keyword>
<protein>
    <recommendedName>
        <fullName evidence="5">MYND-type domain-containing protein</fullName>
    </recommendedName>
</protein>
<keyword evidence="3" id="KW-0862">Zinc</keyword>
<organism evidence="6 7">
    <name type="scientific">Ephemerocybe angulata</name>
    <dbReference type="NCBI Taxonomy" id="980116"/>
    <lineage>
        <taxon>Eukaryota</taxon>
        <taxon>Fungi</taxon>
        <taxon>Dikarya</taxon>
        <taxon>Basidiomycota</taxon>
        <taxon>Agaricomycotina</taxon>
        <taxon>Agaricomycetes</taxon>
        <taxon>Agaricomycetidae</taxon>
        <taxon>Agaricales</taxon>
        <taxon>Agaricineae</taxon>
        <taxon>Psathyrellaceae</taxon>
        <taxon>Ephemerocybe</taxon>
    </lineage>
</organism>
<proteinExistence type="predicted"/>
<comment type="caution">
    <text evidence="6">The sequence shown here is derived from an EMBL/GenBank/DDBJ whole genome shotgun (WGS) entry which is preliminary data.</text>
</comment>
<keyword evidence="2 4" id="KW-0863">Zinc-finger</keyword>
<evidence type="ECO:0000313" key="6">
    <source>
        <dbReference type="EMBL" id="KAF6748665.1"/>
    </source>
</evidence>
<evidence type="ECO:0000256" key="4">
    <source>
        <dbReference type="PROSITE-ProRule" id="PRU00134"/>
    </source>
</evidence>
<dbReference type="Pfam" id="PF01753">
    <property type="entry name" value="zf-MYND"/>
    <property type="match status" value="1"/>
</dbReference>
<feature type="domain" description="MYND-type" evidence="5">
    <location>
        <begin position="423"/>
        <end position="476"/>
    </location>
</feature>
<dbReference type="AlphaFoldDB" id="A0A8H6HKF1"/>
<reference evidence="6 7" key="1">
    <citation type="submission" date="2020-07" db="EMBL/GenBank/DDBJ databases">
        <title>Comparative genomics of pyrophilous fungi reveals a link between fire events and developmental genes.</title>
        <authorList>
            <consortium name="DOE Joint Genome Institute"/>
            <person name="Steindorff A.S."/>
            <person name="Carver A."/>
            <person name="Calhoun S."/>
            <person name="Stillman K."/>
            <person name="Liu H."/>
            <person name="Lipzen A."/>
            <person name="Pangilinan J."/>
            <person name="Labutti K."/>
            <person name="Bruns T.D."/>
            <person name="Grigoriev I.V."/>
        </authorList>
    </citation>
    <scope>NUCLEOTIDE SEQUENCE [LARGE SCALE GENOMIC DNA]</scope>
    <source>
        <strain evidence="6 7">CBS 144469</strain>
    </source>
</reference>
<evidence type="ECO:0000256" key="1">
    <source>
        <dbReference type="ARBA" id="ARBA00022723"/>
    </source>
</evidence>
<dbReference type="Gene3D" id="6.10.140.2220">
    <property type="match status" value="1"/>
</dbReference>
<keyword evidence="7" id="KW-1185">Reference proteome</keyword>